<dbReference type="EMBL" id="AP017378">
    <property type="protein sequence ID" value="BBD08168.1"/>
    <property type="molecule type" value="Genomic_DNA"/>
</dbReference>
<sequence length="150" mass="16749">MTTENTEKKKYTFICSRGTLDGVYPSLVLALNSVRLGHEATVFYTFMGINIVKKGYLEKLKFHPPGFMGAIPGMSSLATSMMKKQIEEANIPDPADLLEIAQIEGVRLVACHMTLEMMKMTKDDLIEDVEVMNAEEYLKLAEGCAINMFT</sequence>
<evidence type="ECO:0000313" key="1">
    <source>
        <dbReference type="EMBL" id="BBD08168.1"/>
    </source>
</evidence>
<dbReference type="Pfam" id="PF13686">
    <property type="entry name" value="DrsE_2"/>
    <property type="match status" value="1"/>
</dbReference>
<protein>
    <recommendedName>
        <fullName evidence="3">Peroxiredoxin family protein</fullName>
    </recommendedName>
</protein>
<keyword evidence="2" id="KW-1185">Reference proteome</keyword>
<organism evidence="1 2">
    <name type="scientific">Desulfovibrio ferrophilus</name>
    <dbReference type="NCBI Taxonomy" id="241368"/>
    <lineage>
        <taxon>Bacteria</taxon>
        <taxon>Pseudomonadati</taxon>
        <taxon>Thermodesulfobacteriota</taxon>
        <taxon>Desulfovibrionia</taxon>
        <taxon>Desulfovibrionales</taxon>
        <taxon>Desulfovibrionaceae</taxon>
        <taxon>Desulfovibrio</taxon>
    </lineage>
</organism>
<dbReference type="RefSeq" id="WP_126378043.1">
    <property type="nucleotide sequence ID" value="NZ_AP017378.1"/>
</dbReference>
<dbReference type="PANTHER" id="PTHR34655">
    <property type="entry name" value="CONSERVED WITHIN P. AEROPHILUM"/>
    <property type="match status" value="1"/>
</dbReference>
<dbReference type="KEGG" id="dfl:DFE_1442"/>
<proteinExistence type="predicted"/>
<gene>
    <name evidence="1" type="ORF">DFE_1442</name>
</gene>
<reference evidence="1 2" key="1">
    <citation type="journal article" date="2018" name="Sci. Adv.">
        <title>Multi-heme cytochromes provide a pathway for survival in energy-limited environments.</title>
        <authorList>
            <person name="Deng X."/>
            <person name="Dohmae N."/>
            <person name="Nealson K.H."/>
            <person name="Hashimoto K."/>
            <person name="Okamoto A."/>
        </authorList>
    </citation>
    <scope>NUCLEOTIDE SEQUENCE [LARGE SCALE GENOMIC DNA]</scope>
    <source>
        <strain evidence="1 2">IS5</strain>
    </source>
</reference>
<dbReference type="Proteomes" id="UP000269883">
    <property type="component" value="Chromosome"/>
</dbReference>
<dbReference type="InterPro" id="IPR032836">
    <property type="entry name" value="DsrE2-like"/>
</dbReference>
<dbReference type="AlphaFoldDB" id="A0A2Z6AY70"/>
<dbReference type="PANTHER" id="PTHR34655:SF2">
    <property type="entry name" value="PEROXIREDOXIN FAMILY PROTEIN"/>
    <property type="match status" value="1"/>
</dbReference>
<evidence type="ECO:0000313" key="2">
    <source>
        <dbReference type="Proteomes" id="UP000269883"/>
    </source>
</evidence>
<dbReference type="SUPFAM" id="SSF75169">
    <property type="entry name" value="DsrEFH-like"/>
    <property type="match status" value="1"/>
</dbReference>
<dbReference type="InterPro" id="IPR027396">
    <property type="entry name" value="DsrEFH-like"/>
</dbReference>
<dbReference type="OrthoDB" id="9802028at2"/>
<name>A0A2Z6AY70_9BACT</name>
<accession>A0A2Z6AY70</accession>
<dbReference type="Gene3D" id="3.40.1260.10">
    <property type="entry name" value="DsrEFH-like"/>
    <property type="match status" value="1"/>
</dbReference>
<evidence type="ECO:0008006" key="3">
    <source>
        <dbReference type="Google" id="ProtNLM"/>
    </source>
</evidence>